<evidence type="ECO:0000313" key="3">
    <source>
        <dbReference type="EMBL" id="KIR48157.1"/>
    </source>
</evidence>
<feature type="region of interest" description="Disordered" evidence="1">
    <location>
        <begin position="1"/>
        <end position="46"/>
    </location>
</feature>
<name>A0A0D0TN95_CRYGA</name>
<accession>A0A0D0TN95</accession>
<gene>
    <name evidence="3" type="ORF">I312_02674</name>
</gene>
<feature type="transmembrane region" description="Helical" evidence="2">
    <location>
        <begin position="175"/>
        <end position="194"/>
    </location>
</feature>
<sequence>MSNSPFDPPAAGASASVNRSESPAIPGCSQDVDTTDNSPQTPCYDLPVSPPIAYSRLRIEPSETICPPSYHVQQSAQEPPPIDMGLSSPKDFPMMTEELPAYSKMSTEEPNTLAKALWKWGFLCPLLWFIGMTILWIPLKSTEEEHDPEKAQKLEEMIVILRKTELKYARRCARAFGGFSIFLIVLIVVVISWLRIR</sequence>
<keyword evidence="2" id="KW-1133">Transmembrane helix</keyword>
<feature type="transmembrane region" description="Helical" evidence="2">
    <location>
        <begin position="120"/>
        <end position="139"/>
    </location>
</feature>
<protein>
    <submittedName>
        <fullName evidence="3">Uncharacterized protein</fullName>
    </submittedName>
</protein>
<feature type="compositionally biased region" description="Polar residues" evidence="1">
    <location>
        <begin position="31"/>
        <end position="41"/>
    </location>
</feature>
<dbReference type="EMBL" id="KN847978">
    <property type="protein sequence ID" value="KIR48157.1"/>
    <property type="molecule type" value="Genomic_DNA"/>
</dbReference>
<dbReference type="OrthoDB" id="2572401at2759"/>
<reference evidence="3" key="1">
    <citation type="submission" date="2015-01" db="EMBL/GenBank/DDBJ databases">
        <title>The Genome Sequence of Cryptococcus gattii CA1280.</title>
        <authorList>
            <consortium name="The Broad Institute Genomics Platform"/>
            <person name="Cuomo C."/>
            <person name="Litvintseva A."/>
            <person name="Chen Y."/>
            <person name="Heitman J."/>
            <person name="Sun S."/>
            <person name="Springer D."/>
            <person name="Dromer F."/>
            <person name="Young S."/>
            <person name="Zeng Q."/>
            <person name="Gargeya S."/>
            <person name="Abouelleil A."/>
            <person name="Alvarado L."/>
            <person name="Chapman S.B."/>
            <person name="Gainer-Dewar J."/>
            <person name="Goldberg J."/>
            <person name="Griggs A."/>
            <person name="Gujja S."/>
            <person name="Hansen M."/>
            <person name="Howarth C."/>
            <person name="Imamovic A."/>
            <person name="Larimer J."/>
            <person name="Murphy C."/>
            <person name="Naylor J."/>
            <person name="Pearson M."/>
            <person name="Priest M."/>
            <person name="Roberts A."/>
            <person name="Saif S."/>
            <person name="Shea T."/>
            <person name="Sykes S."/>
            <person name="Wortman J."/>
            <person name="Nusbaum C."/>
            <person name="Birren B."/>
        </authorList>
    </citation>
    <scope>NUCLEOTIDE SEQUENCE [LARGE SCALE GENOMIC DNA]</scope>
    <source>
        <strain evidence="3">CA1280</strain>
    </source>
</reference>
<dbReference type="HOGENOM" id="CLU_1384108_0_0_1"/>
<evidence type="ECO:0000256" key="2">
    <source>
        <dbReference type="SAM" id="Phobius"/>
    </source>
</evidence>
<dbReference type="AlphaFoldDB" id="A0A0D0TN95"/>
<organism evidence="3">
    <name type="scientific">Cryptococcus bacillisporus CA1280</name>
    <dbReference type="NCBI Taxonomy" id="1296109"/>
    <lineage>
        <taxon>Eukaryota</taxon>
        <taxon>Fungi</taxon>
        <taxon>Dikarya</taxon>
        <taxon>Basidiomycota</taxon>
        <taxon>Agaricomycotina</taxon>
        <taxon>Tremellomycetes</taxon>
        <taxon>Tremellales</taxon>
        <taxon>Cryptococcaceae</taxon>
        <taxon>Cryptococcus</taxon>
        <taxon>Cryptococcus gattii species complex</taxon>
    </lineage>
</organism>
<proteinExistence type="predicted"/>
<keyword evidence="2" id="KW-0472">Membrane</keyword>
<keyword evidence="2" id="KW-0812">Transmembrane</keyword>
<evidence type="ECO:0000256" key="1">
    <source>
        <dbReference type="SAM" id="MobiDB-lite"/>
    </source>
</evidence>